<feature type="region of interest" description="Disordered" evidence="2">
    <location>
        <begin position="147"/>
        <end position="178"/>
    </location>
</feature>
<evidence type="ECO:0000256" key="2">
    <source>
        <dbReference type="SAM" id="MobiDB-lite"/>
    </source>
</evidence>
<keyword evidence="1" id="KW-0175">Coiled coil</keyword>
<evidence type="ECO:0000256" key="1">
    <source>
        <dbReference type="SAM" id="Coils"/>
    </source>
</evidence>
<organism evidence="3 4">
    <name type="scientific">Bradyrhizobium huanghuaihaiense</name>
    <dbReference type="NCBI Taxonomy" id="990078"/>
    <lineage>
        <taxon>Bacteria</taxon>
        <taxon>Pseudomonadati</taxon>
        <taxon>Pseudomonadota</taxon>
        <taxon>Alphaproteobacteria</taxon>
        <taxon>Hyphomicrobiales</taxon>
        <taxon>Nitrobacteraceae</taxon>
        <taxon>Bradyrhizobium</taxon>
    </lineage>
</organism>
<gene>
    <name evidence="3" type="ORF">IQ16_04101</name>
</gene>
<dbReference type="AlphaFoldDB" id="A0A562RGM8"/>
<protein>
    <submittedName>
        <fullName evidence="3">Uncharacterized protein</fullName>
    </submittedName>
</protein>
<feature type="coiled-coil region" evidence="1">
    <location>
        <begin position="201"/>
        <end position="235"/>
    </location>
</feature>
<sequence length="323" mass="34173">MAPVVTRPPNFLEGVLLWTNRVSDDQGKQMRRTPSGDIGLGRGAPMNSVTTPIEPRYALSARMDAELTHTFEKIKSVDEEIARASEQLARLERDPVRSRPRRGGPALRGLVGLGLAAGIGIAALVSQSSHGDTVRQMIAGWAPLHAETSSQLQAEPAREAETSPTAQLAEASPQPASAAETIPEVVAPTGSTLPPELTELLQKLASDLANVQQGIDQLKASHAQLKANQEQMSLDNLRLADELKAGQEQMARLVAKMPEDKASENKIAGKTTDRSNAGQKTSAAPVPAPRPAAAQTPKPAPATSSPHAAVRRAAPVLLQSARQ</sequence>
<proteinExistence type="predicted"/>
<dbReference type="EMBL" id="VLLA01000010">
    <property type="protein sequence ID" value="TWI68257.1"/>
    <property type="molecule type" value="Genomic_DNA"/>
</dbReference>
<keyword evidence="4" id="KW-1185">Reference proteome</keyword>
<accession>A0A562RGM8</accession>
<evidence type="ECO:0000313" key="4">
    <source>
        <dbReference type="Proteomes" id="UP000316291"/>
    </source>
</evidence>
<reference evidence="3 4" key="1">
    <citation type="journal article" date="2015" name="Stand. Genomic Sci.">
        <title>Genomic Encyclopedia of Bacterial and Archaeal Type Strains, Phase III: the genomes of soil and plant-associated and newly described type strains.</title>
        <authorList>
            <person name="Whitman W.B."/>
            <person name="Woyke T."/>
            <person name="Klenk H.P."/>
            <person name="Zhou Y."/>
            <person name="Lilburn T.G."/>
            <person name="Beck B.J."/>
            <person name="De Vos P."/>
            <person name="Vandamme P."/>
            <person name="Eisen J.A."/>
            <person name="Garrity G."/>
            <person name="Hugenholtz P."/>
            <person name="Kyrpides N.C."/>
        </authorList>
    </citation>
    <scope>NUCLEOTIDE SEQUENCE [LARGE SCALE GENOMIC DNA]</scope>
    <source>
        <strain evidence="3 4">CGMCC 1.10948</strain>
    </source>
</reference>
<comment type="caution">
    <text evidence="3">The sequence shown here is derived from an EMBL/GenBank/DDBJ whole genome shotgun (WGS) entry which is preliminary data.</text>
</comment>
<feature type="region of interest" description="Disordered" evidence="2">
    <location>
        <begin position="258"/>
        <end position="323"/>
    </location>
</feature>
<feature type="compositionally biased region" description="Low complexity" evidence="2">
    <location>
        <begin position="166"/>
        <end position="178"/>
    </location>
</feature>
<feature type="region of interest" description="Disordered" evidence="2">
    <location>
        <begin position="25"/>
        <end position="49"/>
    </location>
</feature>
<name>A0A562RGM8_9BRAD</name>
<evidence type="ECO:0000313" key="3">
    <source>
        <dbReference type="EMBL" id="TWI68257.1"/>
    </source>
</evidence>
<feature type="compositionally biased region" description="Low complexity" evidence="2">
    <location>
        <begin position="281"/>
        <end position="308"/>
    </location>
</feature>
<dbReference type="Proteomes" id="UP000316291">
    <property type="component" value="Unassembled WGS sequence"/>
</dbReference>